<dbReference type="Gene3D" id="3.40.630.30">
    <property type="match status" value="1"/>
</dbReference>
<gene>
    <name evidence="3" type="ORF">B273_0895</name>
</gene>
<proteinExistence type="predicted"/>
<protein>
    <submittedName>
        <fullName evidence="3">Acetyltransferase (GNAT) domain protein</fullName>
    </submittedName>
</protein>
<keyword evidence="4" id="KW-1185">Reference proteome</keyword>
<dbReference type="InterPro" id="IPR000182">
    <property type="entry name" value="GNAT_dom"/>
</dbReference>
<dbReference type="PROSITE" id="PS51186">
    <property type="entry name" value="GNAT"/>
    <property type="match status" value="1"/>
</dbReference>
<feature type="domain" description="N-acetyltransferase" evidence="2">
    <location>
        <begin position="15"/>
        <end position="155"/>
    </location>
</feature>
<dbReference type="SUPFAM" id="SSF55729">
    <property type="entry name" value="Acyl-CoA N-acyltransferases (Nat)"/>
    <property type="match status" value="1"/>
</dbReference>
<evidence type="ECO:0000259" key="2">
    <source>
        <dbReference type="PROSITE" id="PS51186"/>
    </source>
</evidence>
<evidence type="ECO:0000313" key="4">
    <source>
        <dbReference type="Proteomes" id="UP000010310"/>
    </source>
</evidence>
<accession>K6GI58</accession>
<dbReference type="PANTHER" id="PTHR13947:SF37">
    <property type="entry name" value="LD18367P"/>
    <property type="match status" value="1"/>
</dbReference>
<organism evidence="3 4">
    <name type="scientific">SAR86 cluster bacterium SAR86E</name>
    <dbReference type="NCBI Taxonomy" id="1208365"/>
    <lineage>
        <taxon>Bacteria</taxon>
        <taxon>Pseudomonadati</taxon>
        <taxon>Pseudomonadota</taxon>
        <taxon>Gammaproteobacteria</taxon>
        <taxon>SAR86 cluster</taxon>
    </lineage>
</organism>
<evidence type="ECO:0000256" key="1">
    <source>
        <dbReference type="ARBA" id="ARBA00022679"/>
    </source>
</evidence>
<reference evidence="3 4" key="1">
    <citation type="submission" date="2012-09" db="EMBL/GenBank/DDBJ databases">
        <authorList>
            <person name="Dupont C.L."/>
            <person name="Rusch D.B."/>
            <person name="Lombardo M.-J."/>
            <person name="Novotny M."/>
            <person name="Yee-Greenbaum J."/>
            <person name="Laskin R."/>
        </authorList>
    </citation>
    <scope>NUCLEOTIDE SEQUENCE [LARGE SCALE GENOMIC DNA]</scope>
    <source>
        <strain evidence="3">SAR86E</strain>
    </source>
</reference>
<sequence length="155" mass="18021">MDKFKVVTYDKKYRVDFETLNRDWIERFFTMEEEDFNILKNPESYVINRNGEIFFALYEERVVGTAAMIAGSDGVYELAKMAVTKDFQRQGIGQMLLNQCIKFAKKKNAKEIFLITNNILKPALNLYASCGFVLNAGNDDERYQRGNTKMNLLLK</sequence>
<dbReference type="GO" id="GO:0008080">
    <property type="term" value="F:N-acetyltransferase activity"/>
    <property type="evidence" value="ECO:0007669"/>
    <property type="project" value="InterPro"/>
</dbReference>
<dbReference type="InterPro" id="IPR050769">
    <property type="entry name" value="NAT_camello-type"/>
</dbReference>
<comment type="caution">
    <text evidence="3">The sequence shown here is derived from an EMBL/GenBank/DDBJ whole genome shotgun (WGS) entry which is preliminary data.</text>
</comment>
<dbReference type="Proteomes" id="UP000010310">
    <property type="component" value="Unassembled WGS sequence"/>
</dbReference>
<dbReference type="STRING" id="1208365.B273_0895"/>
<dbReference type="AlphaFoldDB" id="K6GI58"/>
<dbReference type="InterPro" id="IPR016181">
    <property type="entry name" value="Acyl_CoA_acyltransferase"/>
</dbReference>
<keyword evidence="1 3" id="KW-0808">Transferase</keyword>
<name>K6GI58_9GAMM</name>
<evidence type="ECO:0000313" key="3">
    <source>
        <dbReference type="EMBL" id="EKO36721.1"/>
    </source>
</evidence>
<dbReference type="CDD" id="cd04301">
    <property type="entry name" value="NAT_SF"/>
    <property type="match status" value="1"/>
</dbReference>
<dbReference type="EMBL" id="AMWX01000002">
    <property type="protein sequence ID" value="EKO36721.1"/>
    <property type="molecule type" value="Genomic_DNA"/>
</dbReference>
<dbReference type="Pfam" id="PF00583">
    <property type="entry name" value="Acetyltransf_1"/>
    <property type="match status" value="1"/>
</dbReference>
<dbReference type="PANTHER" id="PTHR13947">
    <property type="entry name" value="GNAT FAMILY N-ACETYLTRANSFERASE"/>
    <property type="match status" value="1"/>
</dbReference>